<evidence type="ECO:0000259" key="10">
    <source>
        <dbReference type="SMART" id="SM00481"/>
    </source>
</evidence>
<dbReference type="InterPro" id="IPR010140">
    <property type="entry name" value="Histidinol_P_phosphatase_HisJ"/>
</dbReference>
<dbReference type="SMART" id="SM00481">
    <property type="entry name" value="POLIIIAc"/>
    <property type="match status" value="1"/>
</dbReference>
<dbReference type="InterPro" id="IPR016195">
    <property type="entry name" value="Pol/histidinol_Pase-like"/>
</dbReference>
<feature type="region of interest" description="Disordered" evidence="9">
    <location>
        <begin position="1"/>
        <end position="24"/>
    </location>
</feature>
<keyword evidence="5 8" id="KW-0378">Hydrolase</keyword>
<evidence type="ECO:0000313" key="12">
    <source>
        <dbReference type="Proteomes" id="UP001489509"/>
    </source>
</evidence>
<evidence type="ECO:0000256" key="9">
    <source>
        <dbReference type="SAM" id="MobiDB-lite"/>
    </source>
</evidence>
<dbReference type="NCBIfam" id="TIGR01856">
    <property type="entry name" value="hisJ_fam"/>
    <property type="match status" value="1"/>
</dbReference>
<evidence type="ECO:0000256" key="7">
    <source>
        <dbReference type="ARBA" id="ARBA00049158"/>
    </source>
</evidence>
<dbReference type="Gene3D" id="3.20.20.140">
    <property type="entry name" value="Metal-dependent hydrolases"/>
    <property type="match status" value="1"/>
</dbReference>
<organism evidence="11 12">
    <name type="scientific">Solibaculum intestinale</name>
    <dbReference type="NCBI Taxonomy" id="3133165"/>
    <lineage>
        <taxon>Bacteria</taxon>
        <taxon>Bacillati</taxon>
        <taxon>Bacillota</taxon>
        <taxon>Clostridia</taxon>
        <taxon>Eubacteriales</taxon>
        <taxon>Oscillospiraceae</taxon>
        <taxon>Solibaculum</taxon>
    </lineage>
</organism>
<evidence type="ECO:0000256" key="5">
    <source>
        <dbReference type="ARBA" id="ARBA00022801"/>
    </source>
</evidence>
<dbReference type="RefSeq" id="WP_349220715.1">
    <property type="nucleotide sequence ID" value="NZ_JBBMFD010000029.1"/>
</dbReference>
<dbReference type="Proteomes" id="UP001489509">
    <property type="component" value="Unassembled WGS sequence"/>
</dbReference>
<feature type="domain" description="Polymerase/histidinol phosphatase N-terminal" evidence="10">
    <location>
        <begin position="7"/>
        <end position="88"/>
    </location>
</feature>
<dbReference type="EMBL" id="JBBMFD010000029">
    <property type="protein sequence ID" value="MEQ2441558.1"/>
    <property type="molecule type" value="Genomic_DNA"/>
</dbReference>
<comment type="catalytic activity">
    <reaction evidence="7 8">
        <text>L-histidinol phosphate + H2O = L-histidinol + phosphate</text>
        <dbReference type="Rhea" id="RHEA:14465"/>
        <dbReference type="ChEBI" id="CHEBI:15377"/>
        <dbReference type="ChEBI" id="CHEBI:43474"/>
        <dbReference type="ChEBI" id="CHEBI:57699"/>
        <dbReference type="ChEBI" id="CHEBI:57980"/>
        <dbReference type="EC" id="3.1.3.15"/>
    </reaction>
</comment>
<comment type="similarity">
    <text evidence="2 8">Belongs to the PHP hydrolase family. HisK subfamily.</text>
</comment>
<sequence>MSDMPLMDLHTHSDSSPDGEEPTTSLCEAAVDKGLFALAITDHCEVNVYKEECYDRSIKQSMFEIIKAREVFRGRLKVLVGVELGQATQNFPCAEQVVKAGFDFVIGSLHNTKGRPDFAFIDYAGENIDRLLEEYYAELLELAQWGKFDVLGHLTYPLRYIVGEHGLTANLDRCEDQMDKILKALIENGCGIEVNTSTLRQALGRTMPELRHVKRYRELGGEIITVGSDAHCARHVGAGIREGIELIKAAGFTHMTYFEKRKPVQVAI</sequence>
<reference evidence="11 12" key="1">
    <citation type="submission" date="2024-03" db="EMBL/GenBank/DDBJ databases">
        <title>Human intestinal bacterial collection.</title>
        <authorList>
            <person name="Pauvert C."/>
            <person name="Hitch T.C.A."/>
            <person name="Clavel T."/>
        </authorList>
    </citation>
    <scope>NUCLEOTIDE SEQUENCE [LARGE SCALE GENOMIC DNA]</scope>
    <source>
        <strain evidence="11 12">CLA-JM-H44</strain>
    </source>
</reference>
<comment type="pathway">
    <text evidence="1 8">Amino-acid biosynthesis; L-histidine biosynthesis; L-histidine from 5-phospho-alpha-D-ribose 1-diphosphate: step 8/9.</text>
</comment>
<dbReference type="SUPFAM" id="SSF89550">
    <property type="entry name" value="PHP domain-like"/>
    <property type="match status" value="1"/>
</dbReference>
<evidence type="ECO:0000256" key="3">
    <source>
        <dbReference type="ARBA" id="ARBA00013085"/>
    </source>
</evidence>
<keyword evidence="4 8" id="KW-0028">Amino-acid biosynthesis</keyword>
<evidence type="ECO:0000256" key="4">
    <source>
        <dbReference type="ARBA" id="ARBA00022605"/>
    </source>
</evidence>
<comment type="caution">
    <text evidence="11">The sequence shown here is derived from an EMBL/GenBank/DDBJ whole genome shotgun (WGS) entry which is preliminary data.</text>
</comment>
<proteinExistence type="inferred from homology"/>
<keyword evidence="12" id="KW-1185">Reference proteome</keyword>
<name>A0ABV1E2N0_9FIRM</name>
<protein>
    <recommendedName>
        <fullName evidence="3 8">Histidinol-phosphatase</fullName>
        <shortName evidence="8">HolPase</shortName>
        <ecNumber evidence="3 8">3.1.3.15</ecNumber>
    </recommendedName>
</protein>
<keyword evidence="6 8" id="KW-0368">Histidine biosynthesis</keyword>
<dbReference type="InterPro" id="IPR004013">
    <property type="entry name" value="PHP_dom"/>
</dbReference>
<accession>A0ABV1E2N0</accession>
<gene>
    <name evidence="11" type="ORF">WMO26_12035</name>
</gene>
<evidence type="ECO:0000256" key="6">
    <source>
        <dbReference type="ARBA" id="ARBA00023102"/>
    </source>
</evidence>
<evidence type="ECO:0000313" key="11">
    <source>
        <dbReference type="EMBL" id="MEQ2441558.1"/>
    </source>
</evidence>
<evidence type="ECO:0000256" key="8">
    <source>
        <dbReference type="RuleBase" id="RU366003"/>
    </source>
</evidence>
<dbReference type="EC" id="3.1.3.15" evidence="3 8"/>
<dbReference type="PANTHER" id="PTHR21039">
    <property type="entry name" value="HISTIDINOL PHOSPHATASE-RELATED"/>
    <property type="match status" value="1"/>
</dbReference>
<evidence type="ECO:0000256" key="1">
    <source>
        <dbReference type="ARBA" id="ARBA00004970"/>
    </source>
</evidence>
<dbReference type="Pfam" id="PF02811">
    <property type="entry name" value="PHP"/>
    <property type="match status" value="1"/>
</dbReference>
<dbReference type="PANTHER" id="PTHR21039:SF0">
    <property type="entry name" value="HISTIDINOL-PHOSPHATASE"/>
    <property type="match status" value="1"/>
</dbReference>
<evidence type="ECO:0000256" key="2">
    <source>
        <dbReference type="ARBA" id="ARBA00009152"/>
    </source>
</evidence>
<dbReference type="InterPro" id="IPR003141">
    <property type="entry name" value="Pol/His_phosphatase_N"/>
</dbReference>